<accession>A0A6C0I7B1</accession>
<name>A0A6C0I7B1_9ZZZZ</name>
<protein>
    <recommendedName>
        <fullName evidence="1">Methyltransferase type 11 domain-containing protein</fullName>
    </recommendedName>
</protein>
<dbReference type="CDD" id="cd02440">
    <property type="entry name" value="AdoMet_MTases"/>
    <property type="match status" value="1"/>
</dbReference>
<evidence type="ECO:0000259" key="1">
    <source>
        <dbReference type="Pfam" id="PF08241"/>
    </source>
</evidence>
<dbReference type="InterPro" id="IPR029063">
    <property type="entry name" value="SAM-dependent_MTases_sf"/>
</dbReference>
<dbReference type="Gene3D" id="3.40.50.150">
    <property type="entry name" value="Vaccinia Virus protein VP39"/>
    <property type="match status" value="1"/>
</dbReference>
<dbReference type="EMBL" id="MN740114">
    <property type="protein sequence ID" value="QHT88295.1"/>
    <property type="molecule type" value="Genomic_DNA"/>
</dbReference>
<dbReference type="Pfam" id="PF08241">
    <property type="entry name" value="Methyltransf_11"/>
    <property type="match status" value="1"/>
</dbReference>
<proteinExistence type="predicted"/>
<dbReference type="InterPro" id="IPR013216">
    <property type="entry name" value="Methyltransf_11"/>
</dbReference>
<dbReference type="AlphaFoldDB" id="A0A6C0I7B1"/>
<evidence type="ECO:0000313" key="2">
    <source>
        <dbReference type="EMBL" id="QHT88295.1"/>
    </source>
</evidence>
<dbReference type="SUPFAM" id="SSF53335">
    <property type="entry name" value="S-adenosyl-L-methionine-dependent methyltransferases"/>
    <property type="match status" value="1"/>
</dbReference>
<organism evidence="2">
    <name type="scientific">viral metagenome</name>
    <dbReference type="NCBI Taxonomy" id="1070528"/>
    <lineage>
        <taxon>unclassified sequences</taxon>
        <taxon>metagenomes</taxon>
        <taxon>organismal metagenomes</taxon>
    </lineage>
</organism>
<sequence length="205" mass="23207">MHEQARNFTIFVRNMLSSFFIDKRVLDVGSGDINGNNRFLFKNCEYHGNDVIRAPNVTIVSKTKDLPFQDNTFDTIVSTECFEHDPEYKQSFIKIYNMLKPDGLFCFTCASTGRGEHGTRRTSPGSSYGTIGNLSDMSDYYKNLTEKDLNEVLHLNSLFSVWNTYYNSQSHDLYFVGIKKGVSTGGVLQNYVNPGVINTTSNITN</sequence>
<feature type="domain" description="Methyltransferase type 11" evidence="1">
    <location>
        <begin position="58"/>
        <end position="107"/>
    </location>
</feature>
<reference evidence="2" key="1">
    <citation type="journal article" date="2020" name="Nature">
        <title>Giant virus diversity and host interactions through global metagenomics.</title>
        <authorList>
            <person name="Schulz F."/>
            <person name="Roux S."/>
            <person name="Paez-Espino D."/>
            <person name="Jungbluth S."/>
            <person name="Walsh D.A."/>
            <person name="Denef V.J."/>
            <person name="McMahon K.D."/>
            <person name="Konstantinidis K.T."/>
            <person name="Eloe-Fadrosh E.A."/>
            <person name="Kyrpides N.C."/>
            <person name="Woyke T."/>
        </authorList>
    </citation>
    <scope>NUCLEOTIDE SEQUENCE</scope>
    <source>
        <strain evidence="2">GVMAG-M-3300023184-50</strain>
    </source>
</reference>
<dbReference type="GO" id="GO:0008757">
    <property type="term" value="F:S-adenosylmethionine-dependent methyltransferase activity"/>
    <property type="evidence" value="ECO:0007669"/>
    <property type="project" value="InterPro"/>
</dbReference>